<sequence length="82" mass="10149">MSVRMYEKDYSRLDERRFFSMNESFEKLEELTYSEMRLEMHKDLEEMVENEFIEQSIAFELEGDIVAYNEYAEEFYHFMKGN</sequence>
<dbReference type="EMBL" id="SPPD01000004">
    <property type="protein sequence ID" value="TFU98171.1"/>
    <property type="molecule type" value="Genomic_DNA"/>
</dbReference>
<protein>
    <submittedName>
        <fullName evidence="1">Uncharacterized protein</fullName>
    </submittedName>
</protein>
<comment type="caution">
    <text evidence="1">The sequence shown here is derived from an EMBL/GenBank/DDBJ whole genome shotgun (WGS) entry which is preliminary data.</text>
</comment>
<dbReference type="Proteomes" id="UP000297253">
    <property type="component" value="Unassembled WGS sequence"/>
</dbReference>
<proteinExistence type="predicted"/>
<gene>
    <name evidence="1" type="ORF">E4T82_03940</name>
</gene>
<evidence type="ECO:0000313" key="1">
    <source>
        <dbReference type="EMBL" id="TFU98171.1"/>
    </source>
</evidence>
<accession>A0A4Y9JC65</accession>
<dbReference type="AlphaFoldDB" id="A0A4Y9JC65"/>
<name>A0A4Y9JC65_9STRE</name>
<evidence type="ECO:0000313" key="2">
    <source>
        <dbReference type="Proteomes" id="UP000297253"/>
    </source>
</evidence>
<reference evidence="1 2" key="1">
    <citation type="submission" date="2019-03" db="EMBL/GenBank/DDBJ databases">
        <title>Diversity of the mouse oral microbiome.</title>
        <authorList>
            <person name="Joseph S."/>
            <person name="Aduse-Opoku J."/>
            <person name="Curtis M."/>
            <person name="Wade W."/>
            <person name="Hashim A."/>
        </authorList>
    </citation>
    <scope>NUCLEOTIDE SEQUENCE [LARGE SCALE GENOMIC DNA]</scope>
    <source>
        <strain evidence="1 2">WM131</strain>
    </source>
</reference>
<organism evidence="1 2">
    <name type="scientific">Streptococcus cuniculi</name>
    <dbReference type="NCBI Taxonomy" id="1432788"/>
    <lineage>
        <taxon>Bacteria</taxon>
        <taxon>Bacillati</taxon>
        <taxon>Bacillota</taxon>
        <taxon>Bacilli</taxon>
        <taxon>Lactobacillales</taxon>
        <taxon>Streptococcaceae</taxon>
        <taxon>Streptococcus</taxon>
    </lineage>
</organism>
<dbReference type="RefSeq" id="WP_135181578.1">
    <property type="nucleotide sequence ID" value="NZ_JADGKZ010000004.1"/>
</dbReference>